<evidence type="ECO:0000313" key="1">
    <source>
        <dbReference type="EMBL" id="QJA82934.1"/>
    </source>
</evidence>
<dbReference type="EMBL" id="MT142499">
    <property type="protein sequence ID" value="QJA82934.1"/>
    <property type="molecule type" value="Genomic_DNA"/>
</dbReference>
<name>A0A6M3KMX4_9ZZZZ</name>
<dbReference type="EMBL" id="MT142736">
    <property type="protein sequence ID" value="QJA87850.1"/>
    <property type="molecule type" value="Genomic_DNA"/>
</dbReference>
<dbReference type="AlphaFoldDB" id="A0A6M3KMX4"/>
<reference evidence="1" key="1">
    <citation type="submission" date="2020-03" db="EMBL/GenBank/DDBJ databases">
        <title>The deep terrestrial virosphere.</title>
        <authorList>
            <person name="Holmfeldt K."/>
            <person name="Nilsson E."/>
            <person name="Simone D."/>
            <person name="Lopez-Fernandez M."/>
            <person name="Wu X."/>
            <person name="de Brujin I."/>
            <person name="Lundin D."/>
            <person name="Andersson A."/>
            <person name="Bertilsson S."/>
            <person name="Dopson M."/>
        </authorList>
    </citation>
    <scope>NUCLEOTIDE SEQUENCE</scope>
    <source>
        <strain evidence="1">MM415A00352</strain>
        <strain evidence="2">MM415B02882</strain>
    </source>
</reference>
<protein>
    <submittedName>
        <fullName evidence="1">Uncharacterized protein</fullName>
    </submittedName>
</protein>
<evidence type="ECO:0000313" key="2">
    <source>
        <dbReference type="EMBL" id="QJA87850.1"/>
    </source>
</evidence>
<sequence length="101" mass="11946">MRKRERISLAKKLLKEVEEEGNCISVCPARLFIRPNFSLRQKNEIYHKTRDEFCHFLFPDLAEEKINRCGSCGPCPCHRTFFLSLSKKQVMDRVKKLAEEE</sequence>
<organism evidence="1">
    <name type="scientific">viral metagenome</name>
    <dbReference type="NCBI Taxonomy" id="1070528"/>
    <lineage>
        <taxon>unclassified sequences</taxon>
        <taxon>metagenomes</taxon>
        <taxon>organismal metagenomes</taxon>
    </lineage>
</organism>
<gene>
    <name evidence="1" type="ORF">MM415A00352_0036</name>
    <name evidence="2" type="ORF">MM415B02882_0010</name>
</gene>
<proteinExistence type="predicted"/>
<accession>A0A6M3KMX4</accession>